<keyword evidence="1" id="KW-0472">Membrane</keyword>
<sequence>MKQATKNIPRWILAFIGSLLLFATIALICIRMTLFNQEFMINQVHKTDYVETIRKDMTESIQDLGRGSNIPPEVLVDVVPEKTVSMNVDNYIRSIYQEVPFKIQGEDQIKDNILKNVSQYAQQKNITIDETTQSNLNNLANSATKNYSNYIEIPYLLSYGKKVMAFQSALTMILIIVGVAFVLVFVGLLLMVKMKHRKVRWSSVTFLGAGLMLVVLPAIIYFSGVINRLGIMSEGLYRFVTSYITAFDLSFIFVGLALTVLALLLVLISERMRSKKIHNVR</sequence>
<evidence type="ECO:0000313" key="3">
    <source>
        <dbReference type="EMBL" id="RVU94272.1"/>
    </source>
</evidence>
<keyword evidence="1" id="KW-1133">Transmembrane helix</keyword>
<feature type="transmembrane region" description="Helical" evidence="1">
    <location>
        <begin position="204"/>
        <end position="223"/>
    </location>
</feature>
<dbReference type="EMBL" id="JARPWH010000014">
    <property type="protein sequence ID" value="MDT2401908.1"/>
    <property type="molecule type" value="Genomic_DNA"/>
</dbReference>
<evidence type="ECO:0000256" key="1">
    <source>
        <dbReference type="SAM" id="Phobius"/>
    </source>
</evidence>
<dbReference type="Proteomes" id="UP000288388">
    <property type="component" value="Unassembled WGS sequence"/>
</dbReference>
<name>A0A437UKV7_ENTAV</name>
<feature type="transmembrane region" description="Helical" evidence="1">
    <location>
        <begin position="12"/>
        <end position="34"/>
    </location>
</feature>
<comment type="caution">
    <text evidence="3">The sequence shown here is derived from an EMBL/GenBank/DDBJ whole genome shotgun (WGS) entry which is preliminary data.</text>
</comment>
<gene>
    <name evidence="3" type="ORF">EK398_05130</name>
    <name evidence="2" type="ORF">P7D43_05955</name>
</gene>
<keyword evidence="1" id="KW-0812">Transmembrane</keyword>
<accession>A0A437UKV7</accession>
<feature type="transmembrane region" description="Helical" evidence="1">
    <location>
        <begin position="243"/>
        <end position="268"/>
    </location>
</feature>
<dbReference type="EMBL" id="RYZS01000001">
    <property type="protein sequence ID" value="RVU94272.1"/>
    <property type="molecule type" value="Genomic_DNA"/>
</dbReference>
<dbReference type="RefSeq" id="WP_127978454.1">
    <property type="nucleotide sequence ID" value="NZ_CABGUH010000004.1"/>
</dbReference>
<feature type="transmembrane region" description="Helical" evidence="1">
    <location>
        <begin position="164"/>
        <end position="192"/>
    </location>
</feature>
<reference evidence="2" key="2">
    <citation type="submission" date="2023-03" db="EMBL/GenBank/DDBJ databases">
        <authorList>
            <person name="Shen W."/>
            <person name="Cai J."/>
        </authorList>
    </citation>
    <scope>NUCLEOTIDE SEQUENCE</scope>
    <source>
        <strain evidence="2">P33-2</strain>
    </source>
</reference>
<proteinExistence type="predicted"/>
<evidence type="ECO:0000313" key="2">
    <source>
        <dbReference type="EMBL" id="MDT2401908.1"/>
    </source>
</evidence>
<reference evidence="3 4" key="1">
    <citation type="submission" date="2018-12" db="EMBL/GenBank/DDBJ databases">
        <title>A novel vanA-carrying plasmid in a clinical isolate of Enterococcus avium.</title>
        <authorList>
            <person name="Bernasconi O.J."/>
            <person name="Luzzaro F."/>
            <person name="Endimiani A."/>
        </authorList>
    </citation>
    <scope>NUCLEOTIDE SEQUENCE [LARGE SCALE GENOMIC DNA]</scope>
    <source>
        <strain evidence="3 4">LC0559/18</strain>
    </source>
</reference>
<evidence type="ECO:0000313" key="4">
    <source>
        <dbReference type="Proteomes" id="UP000288388"/>
    </source>
</evidence>
<organism evidence="3 4">
    <name type="scientific">Enterococcus avium</name>
    <name type="common">Streptococcus avium</name>
    <dbReference type="NCBI Taxonomy" id="33945"/>
    <lineage>
        <taxon>Bacteria</taxon>
        <taxon>Bacillati</taxon>
        <taxon>Bacillota</taxon>
        <taxon>Bacilli</taxon>
        <taxon>Lactobacillales</taxon>
        <taxon>Enterococcaceae</taxon>
        <taxon>Enterococcus</taxon>
    </lineage>
</organism>
<dbReference type="AlphaFoldDB" id="A0A437UKV7"/>
<protein>
    <submittedName>
        <fullName evidence="3">Uncharacterized protein</fullName>
    </submittedName>
</protein>
<dbReference type="Proteomes" id="UP001260773">
    <property type="component" value="Unassembled WGS sequence"/>
</dbReference>